<dbReference type="OrthoDB" id="3250989at2759"/>
<evidence type="ECO:0000313" key="1">
    <source>
        <dbReference type="EMBL" id="EKM60180.1"/>
    </source>
</evidence>
<dbReference type="InterPro" id="IPR011009">
    <property type="entry name" value="Kinase-like_dom_sf"/>
</dbReference>
<dbReference type="AlphaFoldDB" id="K5WL74"/>
<dbReference type="STRING" id="650164.K5WL74"/>
<dbReference type="InParanoid" id="K5WL74"/>
<name>K5WL74_PHACS</name>
<gene>
    <name evidence="1" type="ORF">PHACADRAFT_203443</name>
</gene>
<protein>
    <recommendedName>
        <fullName evidence="3">Protein kinase domain-containing protein</fullName>
    </recommendedName>
</protein>
<sequence length="506" mass="56477">MSLGSEARAERRSKLDISPADAVSSASSLRQILCGNDAIVHGGRPLGNYGPPHALFHPALARLDFHLRHLGKNLAELEPEPELLNNVHYFMEKSLEVYANAVAREGRLTPLLKMALGMSLLEQNLVYGATNDFVWRANNKYVTIVEQIKSEFALGGDAFLQAALSYSELISDRRYHPRSMKTNHPAILIGLMGDYIEIGRAIYLGGDVYYDETFLQRLSLDFFSHEHILRLAQAFKAVMLARDAKEHYYTRLEAAPPPEDSLAHPFPSPTHLSGDPLPEKLVFRCRLTKSGERYVFPSGIDFRESSVSSGLYIPHMPLPDDPSDPDASEAPSGTSTTALQIEVLVKFTDRYDPLAHRILAAAGFAPRLYSCSRVHGELYMAVMELLPGWTMEHQTKRLGKAVPLSVFDCVRAAIDRLHEEDIVFGDLRPSNVVCTPESVAEPGSAVQTEQLRAKLVDFDWTGVDGEGLYPAVLDDNKQWVAGVEWYGMMRKEHDLGMLEKLRLMCK</sequence>
<dbReference type="SUPFAM" id="SSF56112">
    <property type="entry name" value="Protein kinase-like (PK-like)"/>
    <property type="match status" value="1"/>
</dbReference>
<keyword evidence="2" id="KW-1185">Reference proteome</keyword>
<organism evidence="1 2">
    <name type="scientific">Phanerochaete carnosa (strain HHB-10118-sp)</name>
    <name type="common">White-rot fungus</name>
    <name type="synonym">Peniophora carnosa</name>
    <dbReference type="NCBI Taxonomy" id="650164"/>
    <lineage>
        <taxon>Eukaryota</taxon>
        <taxon>Fungi</taxon>
        <taxon>Dikarya</taxon>
        <taxon>Basidiomycota</taxon>
        <taxon>Agaricomycotina</taxon>
        <taxon>Agaricomycetes</taxon>
        <taxon>Polyporales</taxon>
        <taxon>Phanerochaetaceae</taxon>
        <taxon>Phanerochaete</taxon>
    </lineage>
</organism>
<dbReference type="Proteomes" id="UP000008370">
    <property type="component" value="Unassembled WGS sequence"/>
</dbReference>
<dbReference type="Gene3D" id="1.10.510.10">
    <property type="entry name" value="Transferase(Phosphotransferase) domain 1"/>
    <property type="match status" value="1"/>
</dbReference>
<reference evidence="1 2" key="1">
    <citation type="journal article" date="2012" name="BMC Genomics">
        <title>Comparative genomics of the white-rot fungi, Phanerochaete carnosa and P. chrysosporium, to elucidate the genetic basis of the distinct wood types they colonize.</title>
        <authorList>
            <person name="Suzuki H."/>
            <person name="MacDonald J."/>
            <person name="Syed K."/>
            <person name="Salamov A."/>
            <person name="Hori C."/>
            <person name="Aerts A."/>
            <person name="Henrissat B."/>
            <person name="Wiebenga A."/>
            <person name="vanKuyk P.A."/>
            <person name="Barry K."/>
            <person name="Lindquist E."/>
            <person name="LaButti K."/>
            <person name="Lapidus A."/>
            <person name="Lucas S."/>
            <person name="Coutinho P."/>
            <person name="Gong Y."/>
            <person name="Samejima M."/>
            <person name="Mahadevan R."/>
            <person name="Abou-Zaid M."/>
            <person name="de Vries R.P."/>
            <person name="Igarashi K."/>
            <person name="Yadav J.S."/>
            <person name="Grigoriev I.V."/>
            <person name="Master E.R."/>
        </authorList>
    </citation>
    <scope>NUCLEOTIDE SEQUENCE [LARGE SCALE GENOMIC DNA]</scope>
    <source>
        <strain evidence="1 2">HHB-10118-sp</strain>
    </source>
</reference>
<dbReference type="KEGG" id="pco:PHACADRAFT_203443"/>
<dbReference type="EMBL" id="JH930468">
    <property type="protein sequence ID" value="EKM60180.1"/>
    <property type="molecule type" value="Genomic_DNA"/>
</dbReference>
<evidence type="ECO:0008006" key="3">
    <source>
        <dbReference type="Google" id="ProtNLM"/>
    </source>
</evidence>
<evidence type="ECO:0000313" key="2">
    <source>
        <dbReference type="Proteomes" id="UP000008370"/>
    </source>
</evidence>
<dbReference type="GeneID" id="18912162"/>
<accession>K5WL74</accession>
<dbReference type="RefSeq" id="XP_007389657.1">
    <property type="nucleotide sequence ID" value="XM_007389595.1"/>
</dbReference>
<proteinExistence type="predicted"/>
<dbReference type="HOGENOM" id="CLU_013871_5_0_1"/>